<gene>
    <name evidence="1" type="ORF">SAMN05421823_112114</name>
</gene>
<dbReference type="RefSeq" id="WP_089687173.1">
    <property type="nucleotide sequence ID" value="NZ_FNFO01000012.1"/>
</dbReference>
<dbReference type="PROSITE" id="PS51257">
    <property type="entry name" value="PROKAR_LIPOPROTEIN"/>
    <property type="match status" value="1"/>
</dbReference>
<evidence type="ECO:0000313" key="2">
    <source>
        <dbReference type="Proteomes" id="UP000198510"/>
    </source>
</evidence>
<reference evidence="1 2" key="1">
    <citation type="submission" date="2016-10" db="EMBL/GenBank/DDBJ databases">
        <authorList>
            <person name="de Groot N.N."/>
        </authorList>
    </citation>
    <scope>NUCLEOTIDE SEQUENCE [LARGE SCALE GENOMIC DNA]</scope>
    <source>
        <strain evidence="1 2">DSM 25186</strain>
    </source>
</reference>
<sequence length="156" mass="16939">MHRFFGLTLCGLFLLSCSTDTPPRTASSAPESPALTGTWQLLSGTVIENGDTTVTDYTEGVSFIKIINATHFAFLQHAVGEHADSAAAFVAGGGRYTLADSTYTEHLDYCSAPEWEGNDFTFTVSLRGDTLVQQGREEVASAGISRLNIEKYRRVH</sequence>
<dbReference type="Gene3D" id="2.40.128.490">
    <property type="entry name" value="Uncharacterised protein PF14869, DUF4488"/>
    <property type="match status" value="1"/>
</dbReference>
<keyword evidence="2" id="KW-1185">Reference proteome</keyword>
<evidence type="ECO:0000313" key="1">
    <source>
        <dbReference type="EMBL" id="SDM33204.1"/>
    </source>
</evidence>
<organism evidence="1 2">
    <name type="scientific">Catalinimonas alkaloidigena</name>
    <dbReference type="NCBI Taxonomy" id="1075417"/>
    <lineage>
        <taxon>Bacteria</taxon>
        <taxon>Pseudomonadati</taxon>
        <taxon>Bacteroidota</taxon>
        <taxon>Cytophagia</taxon>
        <taxon>Cytophagales</taxon>
        <taxon>Catalimonadaceae</taxon>
        <taxon>Catalinimonas</taxon>
    </lineage>
</organism>
<dbReference type="OrthoDB" id="1493972at2"/>
<dbReference type="STRING" id="1075417.SAMN05421823_112114"/>
<dbReference type="AlphaFoldDB" id="A0A1G9SCL1"/>
<proteinExistence type="predicted"/>
<protein>
    <submittedName>
        <fullName evidence="1">Lipocalin-like domain-containing protein</fullName>
    </submittedName>
</protein>
<dbReference type="EMBL" id="FNFO01000012">
    <property type="protein sequence ID" value="SDM33204.1"/>
    <property type="molecule type" value="Genomic_DNA"/>
</dbReference>
<name>A0A1G9SCL1_9BACT</name>
<accession>A0A1G9SCL1</accession>
<dbReference type="Proteomes" id="UP000198510">
    <property type="component" value="Unassembled WGS sequence"/>
</dbReference>